<name>E0SPX8_IGNAA</name>
<dbReference type="HOGENOM" id="CLU_2091275_0_0_2"/>
<evidence type="ECO:0000313" key="2">
    <source>
        <dbReference type="EMBL" id="ADM27000.1"/>
    </source>
</evidence>
<dbReference type="SUPFAM" id="SSF89447">
    <property type="entry name" value="AbrB/MazE/MraZ-like"/>
    <property type="match status" value="1"/>
</dbReference>
<dbReference type="PROSITE" id="PS51740">
    <property type="entry name" value="SPOVT_ABRB"/>
    <property type="match status" value="1"/>
</dbReference>
<dbReference type="Pfam" id="PF04014">
    <property type="entry name" value="MazE_antitoxin"/>
    <property type="match status" value="1"/>
</dbReference>
<proteinExistence type="predicted"/>
<organism evidence="2 3">
    <name type="scientific">Ignisphaera aggregans (strain DSM 17230 / JCM 13409 / AQ1.S1)</name>
    <dbReference type="NCBI Taxonomy" id="583356"/>
    <lineage>
        <taxon>Archaea</taxon>
        <taxon>Thermoproteota</taxon>
        <taxon>Thermoprotei</taxon>
        <taxon>Desulfurococcales</taxon>
        <taxon>Desulfurococcaceae</taxon>
        <taxon>Ignisphaera</taxon>
    </lineage>
</organism>
<keyword evidence="3" id="KW-1185">Reference proteome</keyword>
<dbReference type="EMBL" id="CP002098">
    <property type="protein sequence ID" value="ADM27000.1"/>
    <property type="molecule type" value="Genomic_DNA"/>
</dbReference>
<gene>
    <name evidence="2" type="ordered locus">Igag_0149</name>
</gene>
<feature type="domain" description="SpoVT-AbrB" evidence="1">
    <location>
        <begin position="3"/>
        <end position="50"/>
    </location>
</feature>
<dbReference type="InterPro" id="IPR037914">
    <property type="entry name" value="SpoVT-AbrB_sf"/>
</dbReference>
<reference evidence="2 3" key="1">
    <citation type="journal article" date="2010" name="Stand. Genomic Sci.">
        <title>Complete genome sequence of Ignisphaera aggregans type strain (AQ1.S1).</title>
        <authorList>
            <person name="Goker M."/>
            <person name="Held B."/>
            <person name="Lapidus A."/>
            <person name="Nolan M."/>
            <person name="Spring S."/>
            <person name="Yasawong M."/>
            <person name="Lucas S."/>
            <person name="Glavina Del Rio T."/>
            <person name="Tice H."/>
            <person name="Cheng J.F."/>
            <person name="Goodwin L."/>
            <person name="Tapia R."/>
            <person name="Pitluck S."/>
            <person name="Liolios K."/>
            <person name="Ivanova N."/>
            <person name="Mavromatis K."/>
            <person name="Mikhailova N."/>
            <person name="Pati A."/>
            <person name="Chen A."/>
            <person name="Palaniappan K."/>
            <person name="Brambilla E."/>
            <person name="Land M."/>
            <person name="Hauser L."/>
            <person name="Chang Y.J."/>
            <person name="Jeffries C.D."/>
            <person name="Brettin T."/>
            <person name="Detter J.C."/>
            <person name="Han C."/>
            <person name="Rohde M."/>
            <person name="Sikorski J."/>
            <person name="Woyke T."/>
            <person name="Bristow J."/>
            <person name="Eisen J.A."/>
            <person name="Markowitz V."/>
            <person name="Hugenholtz P."/>
            <person name="Kyrpides N.C."/>
            <person name="Klenk H.P."/>
        </authorList>
    </citation>
    <scope>NUCLEOTIDE SEQUENCE [LARGE SCALE GENOMIC DNA]</scope>
    <source>
        <strain evidence="3">DSM 17230 / JCM 13409 / AQ1.S1</strain>
    </source>
</reference>
<dbReference type="Proteomes" id="UP000001304">
    <property type="component" value="Chromosome"/>
</dbReference>
<evidence type="ECO:0000259" key="1">
    <source>
        <dbReference type="PROSITE" id="PS51740"/>
    </source>
</evidence>
<dbReference type="BioCyc" id="IAGG583356:GHAH-160-MONOMER"/>
<dbReference type="AlphaFoldDB" id="E0SPX8"/>
<dbReference type="KEGG" id="iag:Igag_0149"/>
<dbReference type="GO" id="GO:0003677">
    <property type="term" value="F:DNA binding"/>
    <property type="evidence" value="ECO:0007669"/>
    <property type="project" value="InterPro"/>
</dbReference>
<evidence type="ECO:0000313" key="3">
    <source>
        <dbReference type="Proteomes" id="UP000001304"/>
    </source>
</evidence>
<dbReference type="NCBIfam" id="TIGR01439">
    <property type="entry name" value="lp_hng_hel_AbrB"/>
    <property type="match status" value="1"/>
</dbReference>
<accession>E0SPX8</accession>
<dbReference type="STRING" id="583356.Igag_0149"/>
<dbReference type="InterPro" id="IPR007159">
    <property type="entry name" value="SpoVT-AbrB_dom"/>
</dbReference>
<protein>
    <submittedName>
        <fullName evidence="2">Transcriptional regulator, AbrB family</fullName>
    </submittedName>
</protein>
<sequence>MIMETVKVDSKGRITIPASIRLLLDINDGDTILLSIDEDNYRIELKIFKNNTLYLCKGQLDRQTLLEMLEKLKVVSLKCRCIDDECQQYRCESYIDTTQRNNLDIDGMNCFSVSGG</sequence>
<dbReference type="SMART" id="SM00966">
    <property type="entry name" value="SpoVT_AbrB"/>
    <property type="match status" value="1"/>
</dbReference>
<dbReference type="Gene3D" id="2.10.260.10">
    <property type="match status" value="1"/>
</dbReference>